<accession>A0A7I4EMF4</accession>
<feature type="compositionally biased region" description="Pro residues" evidence="1">
    <location>
        <begin position="52"/>
        <end position="61"/>
    </location>
</feature>
<evidence type="ECO:0000313" key="3">
    <source>
        <dbReference type="Proteomes" id="UP000006727"/>
    </source>
</evidence>
<evidence type="ECO:0000256" key="1">
    <source>
        <dbReference type="SAM" id="MobiDB-lite"/>
    </source>
</evidence>
<protein>
    <submittedName>
        <fullName evidence="2">Uncharacterized protein</fullName>
    </submittedName>
</protein>
<reference evidence="2 3" key="2">
    <citation type="journal article" date="2018" name="Plant J.">
        <title>The Physcomitrella patens chromosome-scale assembly reveals moss genome structure and evolution.</title>
        <authorList>
            <person name="Lang D."/>
            <person name="Ullrich K.K."/>
            <person name="Murat F."/>
            <person name="Fuchs J."/>
            <person name="Jenkins J."/>
            <person name="Haas F.B."/>
            <person name="Piednoel M."/>
            <person name="Gundlach H."/>
            <person name="Van Bel M."/>
            <person name="Meyberg R."/>
            <person name="Vives C."/>
            <person name="Morata J."/>
            <person name="Symeonidi A."/>
            <person name="Hiss M."/>
            <person name="Muchero W."/>
            <person name="Kamisugi Y."/>
            <person name="Saleh O."/>
            <person name="Blanc G."/>
            <person name="Decker E.L."/>
            <person name="van Gessel N."/>
            <person name="Grimwood J."/>
            <person name="Hayes R.D."/>
            <person name="Graham S.W."/>
            <person name="Gunter L.E."/>
            <person name="McDaniel S.F."/>
            <person name="Hoernstein S.N.W."/>
            <person name="Larsson A."/>
            <person name="Li F.W."/>
            <person name="Perroud P.F."/>
            <person name="Phillips J."/>
            <person name="Ranjan P."/>
            <person name="Rokshar D.S."/>
            <person name="Rothfels C.J."/>
            <person name="Schneider L."/>
            <person name="Shu S."/>
            <person name="Stevenson D.W."/>
            <person name="Thummler F."/>
            <person name="Tillich M."/>
            <person name="Villarreal Aguilar J.C."/>
            <person name="Widiez T."/>
            <person name="Wong G.K."/>
            <person name="Wymore A."/>
            <person name="Zhang Y."/>
            <person name="Zimmer A.D."/>
            <person name="Quatrano R.S."/>
            <person name="Mayer K.F.X."/>
            <person name="Goodstein D."/>
            <person name="Casacuberta J.M."/>
            <person name="Vandepoele K."/>
            <person name="Reski R."/>
            <person name="Cuming A.C."/>
            <person name="Tuskan G.A."/>
            <person name="Maumus F."/>
            <person name="Salse J."/>
            <person name="Schmutz J."/>
            <person name="Rensing S.A."/>
        </authorList>
    </citation>
    <scope>NUCLEOTIDE SEQUENCE [LARGE SCALE GENOMIC DNA]</scope>
    <source>
        <strain evidence="2 3">cv. Gransden 2004</strain>
    </source>
</reference>
<dbReference type="GeneID" id="112287032"/>
<dbReference type="RefSeq" id="XP_024385400.1">
    <property type="nucleotide sequence ID" value="XM_024529632.2"/>
</dbReference>
<reference evidence="2 3" key="1">
    <citation type="journal article" date="2008" name="Science">
        <title>The Physcomitrella genome reveals evolutionary insights into the conquest of land by plants.</title>
        <authorList>
            <person name="Rensing S."/>
            <person name="Lang D."/>
            <person name="Zimmer A."/>
            <person name="Terry A."/>
            <person name="Salamov A."/>
            <person name="Shapiro H."/>
            <person name="Nishiyama T."/>
            <person name="Perroud P.-F."/>
            <person name="Lindquist E."/>
            <person name="Kamisugi Y."/>
            <person name="Tanahashi T."/>
            <person name="Sakakibara K."/>
            <person name="Fujita T."/>
            <person name="Oishi K."/>
            <person name="Shin-I T."/>
            <person name="Kuroki Y."/>
            <person name="Toyoda A."/>
            <person name="Suzuki Y."/>
            <person name="Hashimoto A."/>
            <person name="Yamaguchi K."/>
            <person name="Sugano A."/>
            <person name="Kohara Y."/>
            <person name="Fujiyama A."/>
            <person name="Anterola A."/>
            <person name="Aoki S."/>
            <person name="Ashton N."/>
            <person name="Barbazuk W.B."/>
            <person name="Barker E."/>
            <person name="Bennetzen J."/>
            <person name="Bezanilla M."/>
            <person name="Blankenship R."/>
            <person name="Cho S.H."/>
            <person name="Dutcher S."/>
            <person name="Estelle M."/>
            <person name="Fawcett J.A."/>
            <person name="Gundlach H."/>
            <person name="Hanada K."/>
            <person name="Heyl A."/>
            <person name="Hicks K.A."/>
            <person name="Hugh J."/>
            <person name="Lohr M."/>
            <person name="Mayer K."/>
            <person name="Melkozernov A."/>
            <person name="Murata T."/>
            <person name="Nelson D."/>
            <person name="Pils B."/>
            <person name="Prigge M."/>
            <person name="Reiss B."/>
            <person name="Renner T."/>
            <person name="Rombauts S."/>
            <person name="Rushton P."/>
            <person name="Sanderfoot A."/>
            <person name="Schween G."/>
            <person name="Shiu S.-H."/>
            <person name="Stueber K."/>
            <person name="Theodoulou F.L."/>
            <person name="Tu H."/>
            <person name="Van de Peer Y."/>
            <person name="Verrier P.J."/>
            <person name="Waters E."/>
            <person name="Wood A."/>
            <person name="Yang L."/>
            <person name="Cove D."/>
            <person name="Cuming A."/>
            <person name="Hasebe M."/>
            <person name="Lucas S."/>
            <person name="Mishler D.B."/>
            <person name="Reski R."/>
            <person name="Grigoriev I."/>
            <person name="Quatrano R.S."/>
            <person name="Boore J.L."/>
        </authorList>
    </citation>
    <scope>NUCLEOTIDE SEQUENCE [LARGE SCALE GENOMIC DNA]</scope>
    <source>
        <strain evidence="2 3">cv. Gransden 2004</strain>
    </source>
</reference>
<dbReference type="InParanoid" id="A0A7I4EMF4"/>
<dbReference type="KEGG" id="ppp:112287032"/>
<feature type="region of interest" description="Disordered" evidence="1">
    <location>
        <begin position="24"/>
        <end position="62"/>
    </location>
</feature>
<dbReference type="Gramene" id="Pp3c9_24270V3.2">
    <property type="protein sequence ID" value="Pp3c9_24270V3.2"/>
    <property type="gene ID" value="Pp3c9_24270"/>
</dbReference>
<sequence length="143" mass="15933">MKSPEALQPSQASLPPSVGCCCSPRPSSCSHNSSVADMEDSKEYLQNTFRNAPPPPTPPDELPGVKIEWNFRLQKTIDMVTLQTDLDMVSDKWPDQFLQEPKVVKDRDDNNVIVITGYPPHHNYDVQGVLVVVRKHDPAAVVI</sequence>
<dbReference type="AlphaFoldDB" id="A0A7I4EMF4"/>
<dbReference type="Proteomes" id="UP000006727">
    <property type="component" value="Chromosome 9"/>
</dbReference>
<dbReference type="EMBL" id="ABEU02000009">
    <property type="status" value="NOT_ANNOTATED_CDS"/>
    <property type="molecule type" value="Genomic_DNA"/>
</dbReference>
<organism evidence="2 3">
    <name type="scientific">Physcomitrium patens</name>
    <name type="common">Spreading-leaved earth moss</name>
    <name type="synonym">Physcomitrella patens</name>
    <dbReference type="NCBI Taxonomy" id="3218"/>
    <lineage>
        <taxon>Eukaryota</taxon>
        <taxon>Viridiplantae</taxon>
        <taxon>Streptophyta</taxon>
        <taxon>Embryophyta</taxon>
        <taxon>Bryophyta</taxon>
        <taxon>Bryophytina</taxon>
        <taxon>Bryopsida</taxon>
        <taxon>Funariidae</taxon>
        <taxon>Funariales</taxon>
        <taxon>Funariaceae</taxon>
        <taxon>Physcomitrium</taxon>
    </lineage>
</organism>
<proteinExistence type="predicted"/>
<gene>
    <name evidence="2" type="primary">LOC112287032</name>
</gene>
<feature type="compositionally biased region" description="Low complexity" evidence="1">
    <location>
        <begin position="24"/>
        <end position="34"/>
    </location>
</feature>
<reference evidence="2" key="3">
    <citation type="submission" date="2020-12" db="UniProtKB">
        <authorList>
            <consortium name="EnsemblPlants"/>
        </authorList>
    </citation>
    <scope>IDENTIFICATION</scope>
</reference>
<keyword evidence="3" id="KW-1185">Reference proteome</keyword>
<evidence type="ECO:0000313" key="2">
    <source>
        <dbReference type="EnsemblPlants" id="Pp3c9_24270V3.2"/>
    </source>
</evidence>
<dbReference type="EnsemblPlants" id="Pp3c9_24270V3.2">
    <property type="protein sequence ID" value="Pp3c9_24270V3.2"/>
    <property type="gene ID" value="Pp3c9_24270"/>
</dbReference>
<name>A0A7I4EMF4_PHYPA</name>